<dbReference type="EMBL" id="GL433850">
    <property type="protein sequence ID" value="EFN53816.1"/>
    <property type="molecule type" value="Genomic_DNA"/>
</dbReference>
<dbReference type="OrthoDB" id="514305at2759"/>
<dbReference type="AlphaFoldDB" id="E1ZKJ7"/>
<evidence type="ECO:0000256" key="4">
    <source>
        <dbReference type="SAM" id="MobiDB-lite"/>
    </source>
</evidence>
<dbReference type="InterPro" id="IPR052214">
    <property type="entry name" value="DAG_Lipase-Related"/>
</dbReference>
<evidence type="ECO:0000256" key="2">
    <source>
        <dbReference type="ARBA" id="ARBA00022963"/>
    </source>
</evidence>
<dbReference type="Proteomes" id="UP000008141">
    <property type="component" value="Unassembled WGS sequence"/>
</dbReference>
<evidence type="ECO:0000313" key="7">
    <source>
        <dbReference type="Proteomes" id="UP000008141"/>
    </source>
</evidence>
<feature type="transmembrane region" description="Helical" evidence="5">
    <location>
        <begin position="123"/>
        <end position="143"/>
    </location>
</feature>
<feature type="compositionally biased region" description="Low complexity" evidence="4">
    <location>
        <begin position="238"/>
        <end position="249"/>
    </location>
</feature>
<evidence type="ECO:0000256" key="5">
    <source>
        <dbReference type="SAM" id="Phobius"/>
    </source>
</evidence>
<dbReference type="GO" id="GO:0016298">
    <property type="term" value="F:lipase activity"/>
    <property type="evidence" value="ECO:0007669"/>
    <property type="project" value="TreeGrafter"/>
</dbReference>
<dbReference type="RefSeq" id="XP_005845918.1">
    <property type="nucleotide sequence ID" value="XM_005845856.1"/>
</dbReference>
<feature type="transmembrane region" description="Helical" evidence="5">
    <location>
        <begin position="42"/>
        <end position="67"/>
    </location>
</feature>
<dbReference type="CDD" id="cd00741">
    <property type="entry name" value="Lipase"/>
    <property type="match status" value="1"/>
</dbReference>
<keyword evidence="5" id="KW-1133">Transmembrane helix</keyword>
<feature type="region of interest" description="Disordered" evidence="4">
    <location>
        <begin position="226"/>
        <end position="254"/>
    </location>
</feature>
<keyword evidence="1" id="KW-0378">Hydrolase</keyword>
<feature type="compositionally biased region" description="Low complexity" evidence="4">
    <location>
        <begin position="717"/>
        <end position="732"/>
    </location>
</feature>
<reference evidence="6 7" key="1">
    <citation type="journal article" date="2010" name="Plant Cell">
        <title>The Chlorella variabilis NC64A genome reveals adaptation to photosymbiosis, coevolution with viruses, and cryptic sex.</title>
        <authorList>
            <person name="Blanc G."/>
            <person name="Duncan G."/>
            <person name="Agarkova I."/>
            <person name="Borodovsky M."/>
            <person name="Gurnon J."/>
            <person name="Kuo A."/>
            <person name="Lindquist E."/>
            <person name="Lucas S."/>
            <person name="Pangilinan J."/>
            <person name="Polle J."/>
            <person name="Salamov A."/>
            <person name="Terry A."/>
            <person name="Yamada T."/>
            <person name="Dunigan D.D."/>
            <person name="Grigoriev I.V."/>
            <person name="Claverie J.M."/>
            <person name="Van Etten J.L."/>
        </authorList>
    </citation>
    <scope>NUCLEOTIDE SEQUENCE [LARGE SCALE GENOMIC DNA]</scope>
    <source>
        <strain evidence="6 7">NC64A</strain>
    </source>
</reference>
<gene>
    <name evidence="6" type="ORF">CHLNCDRAFT_58484</name>
</gene>
<evidence type="ECO:0000256" key="1">
    <source>
        <dbReference type="ARBA" id="ARBA00022801"/>
    </source>
</evidence>
<dbReference type="InParanoid" id="E1ZKJ7"/>
<dbReference type="KEGG" id="cvr:CHLNCDRAFT_58484"/>
<feature type="region of interest" description="Disordered" evidence="4">
    <location>
        <begin position="717"/>
        <end position="736"/>
    </location>
</feature>
<dbReference type="PANTHER" id="PTHR45792:SF8">
    <property type="entry name" value="DIACYLGLYCEROL LIPASE-ALPHA"/>
    <property type="match status" value="1"/>
</dbReference>
<keyword evidence="7" id="KW-1185">Reference proteome</keyword>
<proteinExistence type="predicted"/>
<keyword evidence="3" id="KW-0443">Lipid metabolism</keyword>
<keyword evidence="5" id="KW-0472">Membrane</keyword>
<evidence type="ECO:0000313" key="6">
    <source>
        <dbReference type="EMBL" id="EFN53816.1"/>
    </source>
</evidence>
<organism evidence="7">
    <name type="scientific">Chlorella variabilis</name>
    <name type="common">Green alga</name>
    <dbReference type="NCBI Taxonomy" id="554065"/>
    <lineage>
        <taxon>Eukaryota</taxon>
        <taxon>Viridiplantae</taxon>
        <taxon>Chlorophyta</taxon>
        <taxon>core chlorophytes</taxon>
        <taxon>Trebouxiophyceae</taxon>
        <taxon>Chlorellales</taxon>
        <taxon>Chlorellaceae</taxon>
        <taxon>Chlorella clade</taxon>
        <taxon>Chlorella</taxon>
    </lineage>
</organism>
<name>E1ZKJ7_CHLVA</name>
<evidence type="ECO:0008006" key="8">
    <source>
        <dbReference type="Google" id="ProtNLM"/>
    </source>
</evidence>
<dbReference type="GO" id="GO:0016042">
    <property type="term" value="P:lipid catabolic process"/>
    <property type="evidence" value="ECO:0007669"/>
    <property type="project" value="UniProtKB-KW"/>
</dbReference>
<sequence length="790" mass="82343">MPATTLFGCKLRQLSTDCTLFYFMVALVQTCKPGTQSAPQQWAVTFTLLALFLTQAAITCGAFLVTFRGTPLEPSKRRWVTILTYLYLASVPINIGLLAWGAWVVEAGDGTCWSSGNKSMPATIVFGAIGVLVGQIVGVLVTWNQLSDVEAGVVWHALTRTGTSNLVHLIRSHKQEHRGPPAALEEMATQLQRLMVSIDGEKTDAAAGLVCAKLLQDEAAAAAGAGVQRQEEQGDSRAPAAAAPAAAAAGGDGKGDLSLRSSQLLAWAEEVCRAAAAACPAAAGRPAGAADVQQALQWALFATAAYGARQHMWRRGKQGSCATQRQLSRLAAAARAEGAQPLAGWGGLAAAAAASGLGARAPSKAEHRDFAAARELLGAGCQIVSFSSGHKKRGLLPHLLALNRQGKSTGQVQQPRLTMAPRPEQGWRGQLWEKQAVVLGIAGDWQRPPPVPVVEPAPTEWLPGSNGTSAAAAEAGQQKLSATADGNGGVACSKEQAVCGWVHRDSLKAATVLLEELERSQLLQQLLRPGAASAGSLVQGLDCSGWQLVLSGHGLGAGVAALLAIRLQAWQLGPLSVWAYCPPGELCSGDLAAALGSACSLTAVLVGDDLAPRASSAAVRALVEQAIVGLARLRYSKTGLLVALIGEVLGPKRWHRRWVNPRRALRPLSEVPPEALAFLQRYRDWQQEQEQQQAGSLPGRVLLLSRLPAVAGAAEASGLADSGNGSSSASSAADDRPCQGWRAGWMGGGEVAQWGIRVSRHATSDHYVSRLLGVLGDLAAASSPSGTAGL</sequence>
<accession>E1ZKJ7</accession>
<protein>
    <recommendedName>
        <fullName evidence="8">Fungal lipase-like domain-containing protein</fullName>
    </recommendedName>
</protein>
<dbReference type="PANTHER" id="PTHR45792">
    <property type="entry name" value="DIACYLGLYCEROL LIPASE HOMOLOG-RELATED"/>
    <property type="match status" value="1"/>
</dbReference>
<dbReference type="SUPFAM" id="SSF53474">
    <property type="entry name" value="alpha/beta-Hydrolases"/>
    <property type="match status" value="1"/>
</dbReference>
<evidence type="ECO:0000256" key="3">
    <source>
        <dbReference type="ARBA" id="ARBA00023098"/>
    </source>
</evidence>
<dbReference type="Gene3D" id="3.40.50.1820">
    <property type="entry name" value="alpha/beta hydrolase"/>
    <property type="match status" value="1"/>
</dbReference>
<feature type="transmembrane region" description="Helical" evidence="5">
    <location>
        <begin position="79"/>
        <end position="103"/>
    </location>
</feature>
<dbReference type="GeneID" id="17353175"/>
<dbReference type="InterPro" id="IPR029058">
    <property type="entry name" value="AB_hydrolase_fold"/>
</dbReference>
<keyword evidence="5" id="KW-0812">Transmembrane</keyword>
<keyword evidence="2" id="KW-0442">Lipid degradation</keyword>